<proteinExistence type="predicted"/>
<evidence type="ECO:0008006" key="3">
    <source>
        <dbReference type="Google" id="ProtNLM"/>
    </source>
</evidence>
<dbReference type="AlphaFoldDB" id="A0A8J3YG28"/>
<dbReference type="EMBL" id="BOPF01000002">
    <property type="protein sequence ID" value="GIJ43757.1"/>
    <property type="molecule type" value="Genomic_DNA"/>
</dbReference>
<reference evidence="1" key="1">
    <citation type="submission" date="2021-01" db="EMBL/GenBank/DDBJ databases">
        <title>Whole genome shotgun sequence of Virgisporangium aliadipatigenens NBRC 105644.</title>
        <authorList>
            <person name="Komaki H."/>
            <person name="Tamura T."/>
        </authorList>
    </citation>
    <scope>NUCLEOTIDE SEQUENCE</scope>
    <source>
        <strain evidence="1">NBRC 105644</strain>
    </source>
</reference>
<organism evidence="1 2">
    <name type="scientific">Virgisporangium aliadipatigenens</name>
    <dbReference type="NCBI Taxonomy" id="741659"/>
    <lineage>
        <taxon>Bacteria</taxon>
        <taxon>Bacillati</taxon>
        <taxon>Actinomycetota</taxon>
        <taxon>Actinomycetes</taxon>
        <taxon>Micromonosporales</taxon>
        <taxon>Micromonosporaceae</taxon>
        <taxon>Virgisporangium</taxon>
    </lineage>
</organism>
<accession>A0A8J3YG28</accession>
<protein>
    <recommendedName>
        <fullName evidence="3">Superoxide dismutase</fullName>
    </recommendedName>
</protein>
<keyword evidence="2" id="KW-1185">Reference proteome</keyword>
<evidence type="ECO:0000313" key="2">
    <source>
        <dbReference type="Proteomes" id="UP000619260"/>
    </source>
</evidence>
<evidence type="ECO:0000313" key="1">
    <source>
        <dbReference type="EMBL" id="GIJ43757.1"/>
    </source>
</evidence>
<dbReference type="InterPro" id="IPR011042">
    <property type="entry name" value="6-blade_b-propeller_TolB-like"/>
</dbReference>
<name>A0A8J3YG28_9ACTN</name>
<comment type="caution">
    <text evidence="1">The sequence shown here is derived from an EMBL/GenBank/DDBJ whole genome shotgun (WGS) entry which is preliminary data.</text>
</comment>
<gene>
    <name evidence="1" type="ORF">Val02_06430</name>
</gene>
<dbReference type="Proteomes" id="UP000619260">
    <property type="component" value="Unassembled WGS sequence"/>
</dbReference>
<sequence length="305" mass="31780">MLSLSLVAAAPASAGNRYPDTITLPNALIAGDVGFQPEGIAITGNTAYVTSFADGTVVRADLRTGRVEPFVPADGDGALGVEIAGPLLLVAGVTSGELRVYDRVSGQRVALFDVTDTGLVNDIAVAGSTAYFTDSLRAVLYALPIRGRTVGTPREIPLTGDYRLAPPAAGVFNANGVVALDEHTLVMAQTHERSDGSGGALFAVDVRTGHTTRVDVRGGAIQGPDGLVLRGSTLYVVQHRVETVAELRLSHDGTSAVLLRTLTNDGLDVPTTAAFGPRGALYVVSSHFFTPPSDAVRYEIVRLDS</sequence>
<dbReference type="Gene3D" id="2.120.10.30">
    <property type="entry name" value="TolB, C-terminal domain"/>
    <property type="match status" value="1"/>
</dbReference>
<dbReference type="SUPFAM" id="SSF63829">
    <property type="entry name" value="Calcium-dependent phosphotriesterase"/>
    <property type="match status" value="1"/>
</dbReference>